<evidence type="ECO:0000256" key="1">
    <source>
        <dbReference type="SAM" id="Coils"/>
    </source>
</evidence>
<reference evidence="2" key="1">
    <citation type="journal article" date="2022" name="bioRxiv">
        <title>Sequencing and chromosome-scale assembly of the giantPleurodeles waltlgenome.</title>
        <authorList>
            <person name="Brown T."/>
            <person name="Elewa A."/>
            <person name="Iarovenko S."/>
            <person name="Subramanian E."/>
            <person name="Araus A.J."/>
            <person name="Petzold A."/>
            <person name="Susuki M."/>
            <person name="Suzuki K.-i.T."/>
            <person name="Hayashi T."/>
            <person name="Toyoda A."/>
            <person name="Oliveira C."/>
            <person name="Osipova E."/>
            <person name="Leigh N.D."/>
            <person name="Simon A."/>
            <person name="Yun M.H."/>
        </authorList>
    </citation>
    <scope>NUCLEOTIDE SEQUENCE</scope>
    <source>
        <strain evidence="2">20211129_DDA</strain>
        <tissue evidence="2">Liver</tissue>
    </source>
</reference>
<evidence type="ECO:0000313" key="2">
    <source>
        <dbReference type="EMBL" id="KAJ1099034.1"/>
    </source>
</evidence>
<organism evidence="2 3">
    <name type="scientific">Pleurodeles waltl</name>
    <name type="common">Iberian ribbed newt</name>
    <dbReference type="NCBI Taxonomy" id="8319"/>
    <lineage>
        <taxon>Eukaryota</taxon>
        <taxon>Metazoa</taxon>
        <taxon>Chordata</taxon>
        <taxon>Craniata</taxon>
        <taxon>Vertebrata</taxon>
        <taxon>Euteleostomi</taxon>
        <taxon>Amphibia</taxon>
        <taxon>Batrachia</taxon>
        <taxon>Caudata</taxon>
        <taxon>Salamandroidea</taxon>
        <taxon>Salamandridae</taxon>
        <taxon>Pleurodelinae</taxon>
        <taxon>Pleurodeles</taxon>
    </lineage>
</organism>
<keyword evidence="3" id="KW-1185">Reference proteome</keyword>
<gene>
    <name evidence="2" type="ORF">NDU88_004138</name>
</gene>
<proteinExistence type="predicted"/>
<dbReference type="EMBL" id="JANPWB010000014">
    <property type="protein sequence ID" value="KAJ1099034.1"/>
    <property type="molecule type" value="Genomic_DNA"/>
</dbReference>
<protein>
    <submittedName>
        <fullName evidence="2">Uncharacterized protein</fullName>
    </submittedName>
</protein>
<sequence length="73" mass="8174">MAQKCYEFATCMGEAEIRISKLEDDAASQGVIGDSMKAQLEDAQWKLMDLEDRLRRNNLRILGVLEGVEGTDP</sequence>
<dbReference type="Proteomes" id="UP001066276">
    <property type="component" value="Chromosome 10"/>
</dbReference>
<dbReference type="AlphaFoldDB" id="A0AAV7M914"/>
<comment type="caution">
    <text evidence="2">The sequence shown here is derived from an EMBL/GenBank/DDBJ whole genome shotgun (WGS) entry which is preliminary data.</text>
</comment>
<evidence type="ECO:0000313" key="3">
    <source>
        <dbReference type="Proteomes" id="UP001066276"/>
    </source>
</evidence>
<accession>A0AAV7M914</accession>
<feature type="coiled-coil region" evidence="1">
    <location>
        <begin position="33"/>
        <end position="60"/>
    </location>
</feature>
<name>A0AAV7M914_PLEWA</name>
<keyword evidence="1" id="KW-0175">Coiled coil</keyword>